<sequence length="299" mass="33992">MRKFVFLASLFLSISFTSSFAQNAFDLVVVKTEGKGKNLKIVSGSEKLLTDRNAYDNQPSFINEYQLVFSAADEDGNHDIIVYNFESDKFTNLTKTADRSEFSPSITECGQYIASVVMEADGTQRIWLYPTNFGEPELLYDDIQPVGYYDWYDNKAAMFILGEPNQLVYAQSRGNILTLDENIGRSIKRRPKTDQITYLSLDNPQELSEGSALELQAYDMKEKNKSSLGKSLPGSGDFIWLDKNTILMGRGNQIFSRKWNDNIWNKIGEISIDSHQNISRMAYSPDLDVLVVVMERINQ</sequence>
<reference evidence="2 3" key="1">
    <citation type="submission" date="2022-08" db="EMBL/GenBank/DDBJ databases">
        <title>Algoriphagus sp. CAU 1643 isolated from mud.</title>
        <authorList>
            <person name="Kim W."/>
        </authorList>
    </citation>
    <scope>NUCLEOTIDE SEQUENCE [LARGE SCALE GENOMIC DNA]</scope>
    <source>
        <strain evidence="2 3">CAU 1643</strain>
    </source>
</reference>
<dbReference type="RefSeq" id="WP_259413161.1">
    <property type="nucleotide sequence ID" value="NZ_JANWGH010000001.1"/>
</dbReference>
<evidence type="ECO:0000256" key="1">
    <source>
        <dbReference type="SAM" id="SignalP"/>
    </source>
</evidence>
<dbReference type="SUPFAM" id="SSF82171">
    <property type="entry name" value="DPP6 N-terminal domain-like"/>
    <property type="match status" value="1"/>
</dbReference>
<feature type="signal peptide" evidence="1">
    <location>
        <begin position="1"/>
        <end position="21"/>
    </location>
</feature>
<dbReference type="Proteomes" id="UP001206788">
    <property type="component" value="Unassembled WGS sequence"/>
</dbReference>
<comment type="caution">
    <text evidence="2">The sequence shown here is derived from an EMBL/GenBank/DDBJ whole genome shotgun (WGS) entry which is preliminary data.</text>
</comment>
<evidence type="ECO:0000313" key="2">
    <source>
        <dbReference type="EMBL" id="MCS5489495.1"/>
    </source>
</evidence>
<proteinExistence type="predicted"/>
<dbReference type="Gene3D" id="2.120.10.30">
    <property type="entry name" value="TolB, C-terminal domain"/>
    <property type="match status" value="1"/>
</dbReference>
<organism evidence="2 3">
    <name type="scientific">Algoriphagus limi</name>
    <dbReference type="NCBI Taxonomy" id="2975273"/>
    <lineage>
        <taxon>Bacteria</taxon>
        <taxon>Pseudomonadati</taxon>
        <taxon>Bacteroidota</taxon>
        <taxon>Cytophagia</taxon>
        <taxon>Cytophagales</taxon>
        <taxon>Cyclobacteriaceae</taxon>
        <taxon>Algoriphagus</taxon>
    </lineage>
</organism>
<keyword evidence="3" id="KW-1185">Reference proteome</keyword>
<dbReference type="InterPro" id="IPR011042">
    <property type="entry name" value="6-blade_b-propeller_TolB-like"/>
</dbReference>
<evidence type="ECO:0000313" key="3">
    <source>
        <dbReference type="Proteomes" id="UP001206788"/>
    </source>
</evidence>
<dbReference type="EMBL" id="JANWGH010000001">
    <property type="protein sequence ID" value="MCS5489495.1"/>
    <property type="molecule type" value="Genomic_DNA"/>
</dbReference>
<evidence type="ECO:0008006" key="4">
    <source>
        <dbReference type="Google" id="ProtNLM"/>
    </source>
</evidence>
<protein>
    <recommendedName>
        <fullName evidence="4">WD40-like Beta Propeller Repeat</fullName>
    </recommendedName>
</protein>
<accession>A0ABT2G2L7</accession>
<gene>
    <name evidence="2" type="ORF">NY014_03590</name>
</gene>
<feature type="chain" id="PRO_5047097191" description="WD40-like Beta Propeller Repeat" evidence="1">
    <location>
        <begin position="22"/>
        <end position="299"/>
    </location>
</feature>
<name>A0ABT2G2L7_9BACT</name>
<keyword evidence="1" id="KW-0732">Signal</keyword>